<evidence type="ECO:0000256" key="2">
    <source>
        <dbReference type="ARBA" id="ARBA00022475"/>
    </source>
</evidence>
<dbReference type="Proteomes" id="UP000694872">
    <property type="component" value="Unplaced"/>
</dbReference>
<dbReference type="PANTHER" id="PTHR21137:SF35">
    <property type="entry name" value="ODORANT RECEPTOR 19A-RELATED"/>
    <property type="match status" value="1"/>
</dbReference>
<protein>
    <submittedName>
        <fullName evidence="11">Uncharacterized protein LOC106125932</fullName>
    </submittedName>
</protein>
<evidence type="ECO:0000256" key="6">
    <source>
        <dbReference type="ARBA" id="ARBA00022989"/>
    </source>
</evidence>
<dbReference type="GO" id="GO:0004984">
    <property type="term" value="F:olfactory receptor activity"/>
    <property type="evidence" value="ECO:0007669"/>
    <property type="project" value="InterPro"/>
</dbReference>
<dbReference type="InterPro" id="IPR004117">
    <property type="entry name" value="7tm6_olfct_rcpt"/>
</dbReference>
<feature type="transmembrane region" description="Helical" evidence="10">
    <location>
        <begin position="116"/>
        <end position="138"/>
    </location>
</feature>
<dbReference type="GO" id="GO:0005886">
    <property type="term" value="C:plasma membrane"/>
    <property type="evidence" value="ECO:0007669"/>
    <property type="project" value="UniProtKB-SubCell"/>
</dbReference>
<evidence type="ECO:0000256" key="3">
    <source>
        <dbReference type="ARBA" id="ARBA00022606"/>
    </source>
</evidence>
<keyword evidence="4 10" id="KW-0812">Transmembrane</keyword>
<dbReference type="GeneID" id="106125932"/>
<comment type="subcellular location">
    <subcellularLocation>
        <location evidence="1">Cell membrane</location>
        <topology evidence="1">Multi-pass membrane protein</topology>
    </subcellularLocation>
</comment>
<accession>A0AAJ6ZTL8</accession>
<dbReference type="RefSeq" id="XP_013178807.1">
    <property type="nucleotide sequence ID" value="XM_013323353.1"/>
</dbReference>
<keyword evidence="5" id="KW-0552">Olfaction</keyword>
<keyword evidence="2" id="KW-1003">Cell membrane</keyword>
<keyword evidence="7 10" id="KW-0472">Membrane</keyword>
<sequence length="211" mass="24369">VRTILLSLNKYGVIIKKFIAKFHLENFKQTGKHFVTSLFQINATTNKISWIFLRIMLVFVTLGITGFNAIPLYNNYKADVFSSEKNSDLKYEFSIYYKFPGFDIVDHFTLSTIYSIYLSVNCGAYVSSIDLFLILMMFQMVAHLRALQGSLNNLSILDDRPLEEIDSNLTPVLKMFNDEENNRIHQRLQAVIDHHRFIVNFAGEISSFFGP</sequence>
<evidence type="ECO:0000256" key="10">
    <source>
        <dbReference type="SAM" id="Phobius"/>
    </source>
</evidence>
<feature type="non-terminal residue" evidence="11">
    <location>
        <position position="1"/>
    </location>
</feature>
<dbReference type="GO" id="GO:0005549">
    <property type="term" value="F:odorant binding"/>
    <property type="evidence" value="ECO:0007669"/>
    <property type="project" value="InterPro"/>
</dbReference>
<feature type="non-terminal residue" evidence="11">
    <location>
        <position position="211"/>
    </location>
</feature>
<dbReference type="PANTHER" id="PTHR21137">
    <property type="entry name" value="ODORANT RECEPTOR"/>
    <property type="match status" value="1"/>
</dbReference>
<dbReference type="AlphaFoldDB" id="A0AAJ6ZTL8"/>
<proteinExistence type="predicted"/>
<name>A0AAJ6ZTL8_PAPXU</name>
<evidence type="ECO:0000256" key="1">
    <source>
        <dbReference type="ARBA" id="ARBA00004651"/>
    </source>
</evidence>
<keyword evidence="3" id="KW-0716">Sensory transduction</keyword>
<organism evidence="11">
    <name type="scientific">Papilio xuthus</name>
    <name type="common">Asian swallowtail butterfly</name>
    <dbReference type="NCBI Taxonomy" id="66420"/>
    <lineage>
        <taxon>Eukaryota</taxon>
        <taxon>Metazoa</taxon>
        <taxon>Ecdysozoa</taxon>
        <taxon>Arthropoda</taxon>
        <taxon>Hexapoda</taxon>
        <taxon>Insecta</taxon>
        <taxon>Pterygota</taxon>
        <taxon>Neoptera</taxon>
        <taxon>Endopterygota</taxon>
        <taxon>Lepidoptera</taxon>
        <taxon>Glossata</taxon>
        <taxon>Ditrysia</taxon>
        <taxon>Papilionoidea</taxon>
        <taxon>Papilionidae</taxon>
        <taxon>Papilioninae</taxon>
        <taxon>Papilio</taxon>
    </lineage>
</organism>
<evidence type="ECO:0000256" key="7">
    <source>
        <dbReference type="ARBA" id="ARBA00023136"/>
    </source>
</evidence>
<keyword evidence="8" id="KW-0675">Receptor</keyword>
<evidence type="ECO:0000256" key="4">
    <source>
        <dbReference type="ARBA" id="ARBA00022692"/>
    </source>
</evidence>
<evidence type="ECO:0000256" key="5">
    <source>
        <dbReference type="ARBA" id="ARBA00022725"/>
    </source>
</evidence>
<evidence type="ECO:0000256" key="9">
    <source>
        <dbReference type="ARBA" id="ARBA00023224"/>
    </source>
</evidence>
<feature type="transmembrane region" description="Helical" evidence="10">
    <location>
        <begin position="51"/>
        <end position="73"/>
    </location>
</feature>
<dbReference type="Pfam" id="PF02949">
    <property type="entry name" value="7tm_6"/>
    <property type="match status" value="1"/>
</dbReference>
<reference evidence="11" key="1">
    <citation type="submission" date="2025-08" db="UniProtKB">
        <authorList>
            <consortium name="RefSeq"/>
        </authorList>
    </citation>
    <scope>IDENTIFICATION</scope>
</reference>
<dbReference type="GO" id="GO:0007165">
    <property type="term" value="P:signal transduction"/>
    <property type="evidence" value="ECO:0007669"/>
    <property type="project" value="UniProtKB-KW"/>
</dbReference>
<dbReference type="KEGG" id="pxu:106125932"/>
<keyword evidence="6 10" id="KW-1133">Transmembrane helix</keyword>
<gene>
    <name evidence="11" type="primary">LOC106125932</name>
</gene>
<evidence type="ECO:0000313" key="11">
    <source>
        <dbReference type="RefSeq" id="XP_013178807.1"/>
    </source>
</evidence>
<evidence type="ECO:0000256" key="8">
    <source>
        <dbReference type="ARBA" id="ARBA00023170"/>
    </source>
</evidence>
<keyword evidence="9" id="KW-0807">Transducer</keyword>